<dbReference type="PANTHER" id="PTHR42741">
    <property type="entry name" value="NITROREDUCTASE FAMILY PROTEIN"/>
    <property type="match status" value="1"/>
</dbReference>
<dbReference type="GO" id="GO:0016491">
    <property type="term" value="F:oxidoreductase activity"/>
    <property type="evidence" value="ECO:0007669"/>
    <property type="project" value="InterPro"/>
</dbReference>
<dbReference type="InterPro" id="IPR029479">
    <property type="entry name" value="Nitroreductase"/>
</dbReference>
<reference evidence="2 3" key="1">
    <citation type="journal article" date="2009" name="Appl. Environ. Microbiol.">
        <title>Community genomic and proteomic analyses of chemoautotrophic iron-oxidizing "Leptospirillum rubarum" (Group II) and "Leptospirillum ferrodiazotrophum" (Group III) bacteria in acid mine drainage biofilms.</title>
        <authorList>
            <person name="Goltsman D.S."/>
            <person name="Denef V.J."/>
            <person name="Singer S.W."/>
            <person name="VerBerkmoes N.C."/>
            <person name="Lefsrud M."/>
            <person name="Mueller R.S."/>
            <person name="Dick G.J."/>
            <person name="Sun C.L."/>
            <person name="Wheeler K.E."/>
            <person name="Zemla A."/>
            <person name="Baker B.J."/>
            <person name="Hauser L."/>
            <person name="Land M."/>
            <person name="Shah M.B."/>
            <person name="Thelen M.P."/>
            <person name="Hettich R.L."/>
            <person name="Banfield J.F."/>
        </authorList>
    </citation>
    <scope>NUCLEOTIDE SEQUENCE [LARGE SCALE GENOMIC DNA]</scope>
</reference>
<gene>
    <name evidence="2" type="ORF">UBAL3_94320008</name>
</gene>
<sequence length="526" mass="58247">MDQTTPLSSAASYYQEETKYSRTTIHRFRSLDYSKKPPQFKDFQSESPINLVPFLPFTHIPFTRTPIPTPSPQPPTPWGLADLSRLLFFSYGVTAIMDSPKIDKTYMRAAPSAGGLYPAEIYLAIWDQPFMADGIYHYQGKEHHLVPVYEGSFREKLNACFLHAPALLDASFLILVSGIYERSSWRYGERGYRRILLDAGHLVANLELMAQETGFNAYPLSGFQDAFLNSLLFLGDQTEVALTGLAMVFEDLSFEPIPCKPFLPSPPHPAYSPPELPGTGDLFRDLHRLSAIGPDPFIPSGEALPGDDDYDPTVLPVSRFAPQRDPVLLGPGGGDLSENISRDLLTRRSARHFSGEPLPFDDLSAILSFGYNLSPDLLPDPTVPPLFFGRSLFSSYLVVHSVDGLLPGLYHFAPETRALSLLRRGNMAEIACEFSLGQDLVRDASCVLIHAADLPRLVARYGNRIYRTLHMDTGIIGERINLASVRLDRGSSGIGGFFDDEIAEFLGLPTTTAILYLTVIGMIPKP</sequence>
<evidence type="ECO:0000313" key="2">
    <source>
        <dbReference type="EMBL" id="EES52152.1"/>
    </source>
</evidence>
<organism evidence="2 3">
    <name type="scientific">Leptospirillum ferrodiazotrophum</name>
    <dbReference type="NCBI Taxonomy" id="412449"/>
    <lineage>
        <taxon>Bacteria</taxon>
        <taxon>Pseudomonadati</taxon>
        <taxon>Nitrospirota</taxon>
        <taxon>Nitrospiria</taxon>
        <taxon>Nitrospirales</taxon>
        <taxon>Nitrospiraceae</taxon>
        <taxon>Leptospirillum</taxon>
    </lineage>
</organism>
<dbReference type="Pfam" id="PF00881">
    <property type="entry name" value="Nitroreductase"/>
    <property type="match status" value="2"/>
</dbReference>
<feature type="domain" description="Nitroreductase" evidence="1">
    <location>
        <begin position="346"/>
        <end position="521"/>
    </location>
</feature>
<dbReference type="Gene3D" id="3.40.109.10">
    <property type="entry name" value="NADH Oxidase"/>
    <property type="match status" value="2"/>
</dbReference>
<dbReference type="CDD" id="cd02142">
    <property type="entry name" value="McbC_SagB-like_oxidoreductase"/>
    <property type="match status" value="2"/>
</dbReference>
<feature type="domain" description="Nitroreductase" evidence="1">
    <location>
        <begin position="108"/>
        <end position="234"/>
    </location>
</feature>
<evidence type="ECO:0000313" key="3">
    <source>
        <dbReference type="Proteomes" id="UP000009374"/>
    </source>
</evidence>
<evidence type="ECO:0000259" key="1">
    <source>
        <dbReference type="Pfam" id="PF00881"/>
    </source>
</evidence>
<dbReference type="PANTHER" id="PTHR42741:SF3">
    <property type="entry name" value="NITROREDUCTASE FAMILY PROTEIN"/>
    <property type="match status" value="1"/>
</dbReference>
<protein>
    <recommendedName>
        <fullName evidence="1">Nitroreductase domain-containing protein</fullName>
    </recommendedName>
</protein>
<dbReference type="InterPro" id="IPR000415">
    <property type="entry name" value="Nitroreductase-like"/>
</dbReference>
<accession>C6HYW6</accession>
<name>C6HYW6_9BACT</name>
<dbReference type="AlphaFoldDB" id="C6HYW6"/>
<dbReference type="Proteomes" id="UP000009374">
    <property type="component" value="Unassembled WGS sequence"/>
</dbReference>
<proteinExistence type="predicted"/>
<dbReference type="InterPro" id="IPR020051">
    <property type="entry name" value="SagB-type_dehydrogenase"/>
</dbReference>
<dbReference type="EMBL" id="GG693879">
    <property type="protein sequence ID" value="EES52152.1"/>
    <property type="molecule type" value="Genomic_DNA"/>
</dbReference>
<dbReference type="SUPFAM" id="SSF55469">
    <property type="entry name" value="FMN-dependent nitroreductase-like"/>
    <property type="match status" value="2"/>
</dbReference>
<keyword evidence="3" id="KW-1185">Reference proteome</keyword>
<dbReference type="NCBIfam" id="TIGR03605">
    <property type="entry name" value="antibiot_sagB"/>
    <property type="match status" value="1"/>
</dbReference>